<organism evidence="1 2">
    <name type="scientific">Sphingomonas pseudosanguinis</name>
    <dbReference type="NCBI Taxonomy" id="413712"/>
    <lineage>
        <taxon>Bacteria</taxon>
        <taxon>Pseudomonadati</taxon>
        <taxon>Pseudomonadota</taxon>
        <taxon>Alphaproteobacteria</taxon>
        <taxon>Sphingomonadales</taxon>
        <taxon>Sphingomonadaceae</taxon>
        <taxon>Sphingomonas</taxon>
    </lineage>
</organism>
<reference evidence="1 2" key="1">
    <citation type="submission" date="2020-08" db="EMBL/GenBank/DDBJ databases">
        <title>Genomic Encyclopedia of Type Strains, Phase IV (KMG-IV): sequencing the most valuable type-strain genomes for metagenomic binning, comparative biology and taxonomic classification.</title>
        <authorList>
            <person name="Goeker M."/>
        </authorList>
    </citation>
    <scope>NUCLEOTIDE SEQUENCE [LARGE SCALE GENOMIC DNA]</scope>
    <source>
        <strain evidence="1 2">DSM 19512</strain>
    </source>
</reference>
<sequence length="137" mass="15027">MHSHPSFDLYSNRWHQDLAAFVKSAERIAIRAKIISLSRDVFEKPFAYHACLSTPENKTHWRELSKIAGLSAIPGDRTGDAVAGVGVAARLKNHPALAFGAALLNQFSGQSKDYYSFYAGRILNELALRGIPASSVK</sequence>
<comment type="caution">
    <text evidence="1">The sequence shown here is derived from an EMBL/GenBank/DDBJ whole genome shotgun (WGS) entry which is preliminary data.</text>
</comment>
<dbReference type="EMBL" id="JACIDH010000003">
    <property type="protein sequence ID" value="MBB3878936.1"/>
    <property type="molecule type" value="Genomic_DNA"/>
</dbReference>
<evidence type="ECO:0000313" key="1">
    <source>
        <dbReference type="EMBL" id="MBB3878936.1"/>
    </source>
</evidence>
<name>A0A7W6AE74_9SPHN</name>
<dbReference type="Proteomes" id="UP000538670">
    <property type="component" value="Unassembled WGS sequence"/>
</dbReference>
<dbReference type="RefSeq" id="WP_183951107.1">
    <property type="nucleotide sequence ID" value="NZ_JACIDH010000003.1"/>
</dbReference>
<evidence type="ECO:0000313" key="2">
    <source>
        <dbReference type="Proteomes" id="UP000538670"/>
    </source>
</evidence>
<keyword evidence="2" id="KW-1185">Reference proteome</keyword>
<protein>
    <submittedName>
        <fullName evidence="1">Uncharacterized protein</fullName>
    </submittedName>
</protein>
<proteinExistence type="predicted"/>
<gene>
    <name evidence="1" type="ORF">GGR48_001355</name>
</gene>
<dbReference type="AlphaFoldDB" id="A0A7W6AE74"/>
<accession>A0A7W6AE74</accession>